<evidence type="ECO:0000313" key="1">
    <source>
        <dbReference type="EMBL" id="MFG6429860.1"/>
    </source>
</evidence>
<gene>
    <name evidence="1" type="ORF">ACG00Y_08070</name>
</gene>
<keyword evidence="2" id="KW-1185">Reference proteome</keyword>
<dbReference type="EMBL" id="JBIGHV010000003">
    <property type="protein sequence ID" value="MFG6429860.1"/>
    <property type="molecule type" value="Genomic_DNA"/>
</dbReference>
<dbReference type="RefSeq" id="WP_394477663.1">
    <property type="nucleotide sequence ID" value="NZ_JBIGHV010000003.1"/>
</dbReference>
<dbReference type="Pfam" id="PF10982">
    <property type="entry name" value="DUF2789"/>
    <property type="match status" value="1"/>
</dbReference>
<protein>
    <submittedName>
        <fullName evidence="1">DUF2789 family protein</fullName>
    </submittedName>
</protein>
<organism evidence="1 2">
    <name type="scientific">Pelomonas parva</name>
    <dbReference type="NCBI Taxonomy" id="3299032"/>
    <lineage>
        <taxon>Bacteria</taxon>
        <taxon>Pseudomonadati</taxon>
        <taxon>Pseudomonadota</taxon>
        <taxon>Betaproteobacteria</taxon>
        <taxon>Burkholderiales</taxon>
        <taxon>Sphaerotilaceae</taxon>
        <taxon>Roseateles</taxon>
    </lineage>
</organism>
<dbReference type="InterPro" id="IPR038086">
    <property type="entry name" value="DUF2789_sf"/>
</dbReference>
<sequence length="107" mass="11785">MDTTTHHDLPDLFAQLGLPNSTDDIQVFVLQNRPLPQTLNLSEAPCWNASQVAFIREQWHQDDGDWVGVIDQLNALLREHPATEELAQAEGTDACAVVATPAASLRL</sequence>
<comment type="caution">
    <text evidence="1">The sequence shown here is derived from an EMBL/GenBank/DDBJ whole genome shotgun (WGS) entry which is preliminary data.</text>
</comment>
<evidence type="ECO:0000313" key="2">
    <source>
        <dbReference type="Proteomes" id="UP001606210"/>
    </source>
</evidence>
<dbReference type="InterPro" id="IPR021250">
    <property type="entry name" value="DUF2789"/>
</dbReference>
<proteinExistence type="predicted"/>
<accession>A0ABW7F007</accession>
<dbReference type="Proteomes" id="UP001606210">
    <property type="component" value="Unassembled WGS sequence"/>
</dbReference>
<reference evidence="1 2" key="1">
    <citation type="submission" date="2024-08" db="EMBL/GenBank/DDBJ databases">
        <authorList>
            <person name="Lu H."/>
        </authorList>
    </citation>
    <scope>NUCLEOTIDE SEQUENCE [LARGE SCALE GENOMIC DNA]</scope>
    <source>
        <strain evidence="1 2">LYH14W</strain>
    </source>
</reference>
<dbReference type="Gene3D" id="1.10.10.1130">
    <property type="entry name" value="Uncharacterised protein PF10982, DUF2789"/>
    <property type="match status" value="1"/>
</dbReference>
<name>A0ABW7F007_9BURK</name>